<name>A0A0R2NS41_9LACO</name>
<gene>
    <name evidence="2" type="ORF">DY78_GL000603</name>
</gene>
<keyword evidence="3" id="KW-1185">Reference proteome</keyword>
<dbReference type="EMBL" id="AYGX02000104">
    <property type="protein sequence ID" value="KRO26829.1"/>
    <property type="molecule type" value="Genomic_DNA"/>
</dbReference>
<sequence length="170" mass="19525">MRGKKVWLVGLLVLLGLALGTSTSLTASAKYAGHSATPTELRGTWYQYRGKNKWTKMVISKQAVKYNGKTLYTPKKKSWHQLYVRKFNKGTGGSKGIKGYGGANYIFNDKFQYDAQIMGSFWLSAQKVKGKRVMKSYYNMGYFEVYTRQKVKHNYSYQYNGSQYLNKIGR</sequence>
<feature type="chain" id="PRO_5006421255" description="Extracellular protein" evidence="1">
    <location>
        <begin position="30"/>
        <end position="170"/>
    </location>
</feature>
<dbReference type="AlphaFoldDB" id="A0A0R2NS41"/>
<evidence type="ECO:0000313" key="3">
    <source>
        <dbReference type="Proteomes" id="UP000050920"/>
    </source>
</evidence>
<accession>A0A0R2NS41</accession>
<dbReference type="Proteomes" id="UP000050920">
    <property type="component" value="Unassembled WGS sequence"/>
</dbReference>
<keyword evidence="1" id="KW-0732">Signal</keyword>
<protein>
    <recommendedName>
        <fullName evidence="4">Extracellular protein</fullName>
    </recommendedName>
</protein>
<reference evidence="2 3" key="1">
    <citation type="journal article" date="2015" name="Genome Announc.">
        <title>Expanding the biotechnology potential of lactobacilli through comparative genomics of 213 strains and associated genera.</title>
        <authorList>
            <person name="Sun Z."/>
            <person name="Harris H.M."/>
            <person name="McCann A."/>
            <person name="Guo C."/>
            <person name="Argimon S."/>
            <person name="Zhang W."/>
            <person name="Yang X."/>
            <person name="Jeffery I.B."/>
            <person name="Cooney J.C."/>
            <person name="Kagawa T.F."/>
            <person name="Liu W."/>
            <person name="Song Y."/>
            <person name="Salvetti E."/>
            <person name="Wrobel A."/>
            <person name="Rasinkangas P."/>
            <person name="Parkhill J."/>
            <person name="Rea M.C."/>
            <person name="O'Sullivan O."/>
            <person name="Ritari J."/>
            <person name="Douillard F.P."/>
            <person name="Paul Ross R."/>
            <person name="Yang R."/>
            <person name="Briner A.E."/>
            <person name="Felis G.E."/>
            <person name="de Vos W.M."/>
            <person name="Barrangou R."/>
            <person name="Klaenhammer T.R."/>
            <person name="Caufield P.W."/>
            <person name="Cui Y."/>
            <person name="Zhang H."/>
            <person name="O'Toole P.W."/>
        </authorList>
    </citation>
    <scope>NUCLEOTIDE SEQUENCE [LARGE SCALE GENOMIC DNA]</scope>
    <source>
        <strain evidence="2 3">DSM 21115</strain>
    </source>
</reference>
<organism evidence="2 3">
    <name type="scientific">Lactiplantibacillus fabifermentans DSM 21115</name>
    <dbReference type="NCBI Taxonomy" id="1413187"/>
    <lineage>
        <taxon>Bacteria</taxon>
        <taxon>Bacillati</taxon>
        <taxon>Bacillota</taxon>
        <taxon>Bacilli</taxon>
        <taxon>Lactobacillales</taxon>
        <taxon>Lactobacillaceae</taxon>
        <taxon>Lactiplantibacillus</taxon>
    </lineage>
</organism>
<comment type="caution">
    <text evidence="2">The sequence shown here is derived from an EMBL/GenBank/DDBJ whole genome shotgun (WGS) entry which is preliminary data.</text>
</comment>
<evidence type="ECO:0000256" key="1">
    <source>
        <dbReference type="SAM" id="SignalP"/>
    </source>
</evidence>
<proteinExistence type="predicted"/>
<evidence type="ECO:0000313" key="2">
    <source>
        <dbReference type="EMBL" id="KRO26829.1"/>
    </source>
</evidence>
<evidence type="ECO:0008006" key="4">
    <source>
        <dbReference type="Google" id="ProtNLM"/>
    </source>
</evidence>
<feature type="signal peptide" evidence="1">
    <location>
        <begin position="1"/>
        <end position="29"/>
    </location>
</feature>
<dbReference type="RefSeq" id="WP_024624234.1">
    <property type="nucleotide sequence ID" value="NZ_AYGX02000104.1"/>
</dbReference>